<sequence length="850" mass="93024" precursor="true">MPWINLFMDKKIKLRLLPLLLLSAPLYADDMEYTFDEALLLGPGYNSDYLQRLANGPDILPGQYQVDLFINGRFVSRELLQFIELSDNKVEPCIEEAIWTKAGVRPEFMAPAPITGGCSLGYTVKGNNFSFDSGSLRLELTVPQAYMDNKPRGYISPDEWDSGETALFVNYSGNYYRSESSYGRRSTSESGYLGLSSGFNLGLWRIRNQSTYQYRDSGFGSDSQFDSLRTYATRALPFWQSELSLGELYTRSTVFGSISFKGFQIQSDTRMLPVSQRGYAPTVTGIAQTTAKVVIKQNGREIYQTTVAAGPFEINDLYPTNYQGDLLVEITEADGRVSSFTVPFSAVPGSMRAGQSQYALSMGKSIDTGEDGYFTDFTYELGLSNAMTFNSGLRIASGYVAASAGSVFTTPIGAIGATGVYSHSKLKPELGDVETDSGWRLGLNYSRAFESGTSVTLAGYKYSTEGFRELSDIFRQRAYLDNGYDYSSENYLQKAEMVLSMSQHLGDWGSLAVSGSKRQYRDGRDDDESYQMGYSNQFGLVSLGVNYSRQYLNQTENSIAGPIPVKTKDDVWSLSLSVPLGASSNHAASTGYSNSGDSNNYYAGISGMLDDDRTLSYSLNASRLDDNDFSGNSYSATLNKRMSLASMGLNYSRSDSYQQWGGNIRGAVVVHEGGLTLGQSVGETFAIIEAPGAEGAAVKNNWGTYIDSNGYALMPSLMPYRSNDVSLDSANIDEDVELVDSRKTVTPYAGAAVKLKYETRKGKAALFIAKLDSGEVAPLGANILGSLGENIGTVGQAGLAYVRLAEPVGKLTLKWGERREDSCQIHYDLTEQPTDVRLHRLPTVCTVATN</sequence>
<dbReference type="InterPro" id="IPR043142">
    <property type="entry name" value="PapC-like_C_sf"/>
</dbReference>
<dbReference type="Gene3D" id="2.60.40.3110">
    <property type="match status" value="1"/>
</dbReference>
<evidence type="ECO:0000259" key="11">
    <source>
        <dbReference type="Pfam" id="PF13953"/>
    </source>
</evidence>
<dbReference type="PANTHER" id="PTHR30451">
    <property type="entry name" value="OUTER MEMBRANE USHER PROTEIN"/>
    <property type="match status" value="1"/>
</dbReference>
<keyword evidence="9" id="KW-1029">Fimbrium biogenesis</keyword>
<name>A4Y249_SHEPC</name>
<accession>A4Y249</accession>
<dbReference type="PROSITE" id="PS01151">
    <property type="entry name" value="FIMBRIAL_USHER"/>
    <property type="match status" value="1"/>
</dbReference>
<evidence type="ECO:0000256" key="3">
    <source>
        <dbReference type="ARBA" id="ARBA00022448"/>
    </source>
</evidence>
<evidence type="ECO:0000256" key="2">
    <source>
        <dbReference type="ARBA" id="ARBA00008064"/>
    </source>
</evidence>
<dbReference type="AlphaFoldDB" id="A4Y249"/>
<reference evidence="13" key="1">
    <citation type="submission" date="2007-04" db="EMBL/GenBank/DDBJ databases">
        <title>Complete sequence of Shewanella putrefaciens CN-32.</title>
        <authorList>
            <consortium name="US DOE Joint Genome Institute"/>
            <person name="Copeland A."/>
            <person name="Lucas S."/>
            <person name="Lapidus A."/>
            <person name="Barry K."/>
            <person name="Detter J.C."/>
            <person name="Glavina del Rio T."/>
            <person name="Hammon N."/>
            <person name="Israni S."/>
            <person name="Dalin E."/>
            <person name="Tice H."/>
            <person name="Pitluck S."/>
            <person name="Chain P."/>
            <person name="Malfatti S."/>
            <person name="Shin M."/>
            <person name="Vergez L."/>
            <person name="Schmutz J."/>
            <person name="Larimer F."/>
            <person name="Land M."/>
            <person name="Hauser L."/>
            <person name="Kyrpides N."/>
            <person name="Mikhailova N."/>
            <person name="Romine M.F."/>
            <person name="Fredrickson J."/>
            <person name="Tiedje J."/>
            <person name="Richardson P."/>
        </authorList>
    </citation>
    <scope>NUCLEOTIDE SEQUENCE [LARGE SCALE GENOMIC DNA]</scope>
    <source>
        <strain evidence="13">CN-32</strain>
    </source>
</reference>
<organism evidence="13">
    <name type="scientific">Shewanella putrefaciens (strain CN-32 / ATCC BAA-453)</name>
    <dbReference type="NCBI Taxonomy" id="319224"/>
    <lineage>
        <taxon>Bacteria</taxon>
        <taxon>Pseudomonadati</taxon>
        <taxon>Pseudomonadota</taxon>
        <taxon>Gammaproteobacteria</taxon>
        <taxon>Alteromonadales</taxon>
        <taxon>Shewanellaceae</taxon>
        <taxon>Shewanella</taxon>
    </lineage>
</organism>
<keyword evidence="5 9" id="KW-0812">Transmembrane</keyword>
<dbReference type="InterPro" id="IPR018030">
    <property type="entry name" value="Fimbrial_membr_usher_CS"/>
</dbReference>
<proteinExistence type="inferred from homology"/>
<dbReference type="PANTHER" id="PTHR30451:SF20">
    <property type="entry name" value="FIMBRIAE USHER"/>
    <property type="match status" value="1"/>
</dbReference>
<dbReference type="Gene3D" id="2.60.40.2610">
    <property type="entry name" value="Outer membrane usher protein FimD, plug domain"/>
    <property type="match status" value="1"/>
</dbReference>
<dbReference type="InterPro" id="IPR000015">
    <property type="entry name" value="Fimb_usher"/>
</dbReference>
<evidence type="ECO:0000256" key="10">
    <source>
        <dbReference type="SAM" id="SignalP"/>
    </source>
</evidence>
<evidence type="ECO:0000259" key="12">
    <source>
        <dbReference type="Pfam" id="PF13954"/>
    </source>
</evidence>
<dbReference type="Gene3D" id="3.10.20.410">
    <property type="match status" value="1"/>
</dbReference>
<keyword evidence="3 9" id="KW-0813">Transport</keyword>
<evidence type="ECO:0000256" key="1">
    <source>
        <dbReference type="ARBA" id="ARBA00004571"/>
    </source>
</evidence>
<dbReference type="GO" id="GO:0009297">
    <property type="term" value="P:pilus assembly"/>
    <property type="evidence" value="ECO:0007669"/>
    <property type="project" value="InterPro"/>
</dbReference>
<keyword evidence="6 10" id="KW-0732">Signal</keyword>
<dbReference type="GO" id="GO:0015473">
    <property type="term" value="F:fimbrial usher porin activity"/>
    <property type="evidence" value="ECO:0007669"/>
    <property type="project" value="InterPro"/>
</dbReference>
<evidence type="ECO:0000256" key="7">
    <source>
        <dbReference type="ARBA" id="ARBA00023136"/>
    </source>
</evidence>
<keyword evidence="7 9" id="KW-0472">Membrane</keyword>
<dbReference type="HOGENOM" id="CLU_009120_1_0_6"/>
<feature type="domain" description="PapC N-terminal" evidence="12">
    <location>
        <begin position="34"/>
        <end position="174"/>
    </location>
</feature>
<comment type="similarity">
    <text evidence="2 9">Belongs to the fimbrial export usher family.</text>
</comment>
<dbReference type="STRING" id="319224.Sputcn32_0300"/>
<dbReference type="FunFam" id="2.60.40.3110:FF:000001">
    <property type="entry name" value="Putative fimbrial outer membrane usher"/>
    <property type="match status" value="1"/>
</dbReference>
<protein>
    <submittedName>
        <fullName evidence="13">Fimbrial biogenesis outer membrane usher protein</fullName>
    </submittedName>
</protein>
<keyword evidence="4" id="KW-1134">Transmembrane beta strand</keyword>
<feature type="signal peptide" evidence="10">
    <location>
        <begin position="1"/>
        <end position="28"/>
    </location>
</feature>
<dbReference type="InterPro" id="IPR025949">
    <property type="entry name" value="PapC-like_C"/>
</dbReference>
<evidence type="ECO:0000256" key="4">
    <source>
        <dbReference type="ARBA" id="ARBA00022452"/>
    </source>
</evidence>
<evidence type="ECO:0000256" key="9">
    <source>
        <dbReference type="RuleBase" id="RU003884"/>
    </source>
</evidence>
<dbReference type="Pfam" id="PF13953">
    <property type="entry name" value="PapC_C"/>
    <property type="match status" value="1"/>
</dbReference>
<dbReference type="InterPro" id="IPR037224">
    <property type="entry name" value="PapC_N_sf"/>
</dbReference>
<dbReference type="eggNOG" id="COG3188">
    <property type="taxonomic scope" value="Bacteria"/>
</dbReference>
<dbReference type="InterPro" id="IPR042186">
    <property type="entry name" value="FimD_plug_dom"/>
</dbReference>
<dbReference type="GO" id="GO:0009279">
    <property type="term" value="C:cell outer membrane"/>
    <property type="evidence" value="ECO:0007669"/>
    <property type="project" value="UniProtKB-SubCell"/>
</dbReference>
<comment type="subcellular location">
    <subcellularLocation>
        <location evidence="1 9">Cell outer membrane</location>
        <topology evidence="1 9">Multi-pass membrane protein</topology>
    </subcellularLocation>
</comment>
<keyword evidence="8 9" id="KW-0998">Cell outer membrane</keyword>
<evidence type="ECO:0000313" key="13">
    <source>
        <dbReference type="EMBL" id="ABP74032.1"/>
    </source>
</evidence>
<gene>
    <name evidence="13" type="ordered locus">Sputcn32_0300</name>
</gene>
<evidence type="ECO:0000256" key="5">
    <source>
        <dbReference type="ARBA" id="ARBA00022692"/>
    </source>
</evidence>
<dbReference type="InterPro" id="IPR025885">
    <property type="entry name" value="PapC_N"/>
</dbReference>
<dbReference type="Pfam" id="PF13954">
    <property type="entry name" value="PapC_N"/>
    <property type="match status" value="1"/>
</dbReference>
<dbReference type="Gene3D" id="2.60.40.2070">
    <property type="match status" value="1"/>
</dbReference>
<dbReference type="FunFam" id="2.60.40.2610:FF:000001">
    <property type="entry name" value="Outer membrane fimbrial usher protein"/>
    <property type="match status" value="1"/>
</dbReference>
<dbReference type="EMBL" id="CP000681">
    <property type="protein sequence ID" value="ABP74032.1"/>
    <property type="molecule type" value="Genomic_DNA"/>
</dbReference>
<feature type="domain" description="PapC-like C-terminal" evidence="11">
    <location>
        <begin position="770"/>
        <end position="831"/>
    </location>
</feature>
<feature type="chain" id="PRO_5002677360" evidence="10">
    <location>
        <begin position="29"/>
        <end position="850"/>
    </location>
</feature>
<dbReference type="KEGG" id="spc:Sputcn32_0300"/>
<dbReference type="Pfam" id="PF00577">
    <property type="entry name" value="Usher"/>
    <property type="match status" value="1"/>
</dbReference>
<evidence type="ECO:0000256" key="8">
    <source>
        <dbReference type="ARBA" id="ARBA00023237"/>
    </source>
</evidence>
<evidence type="ECO:0000256" key="6">
    <source>
        <dbReference type="ARBA" id="ARBA00022729"/>
    </source>
</evidence>
<dbReference type="SUPFAM" id="SSF141729">
    <property type="entry name" value="FimD N-terminal domain-like"/>
    <property type="match status" value="1"/>
</dbReference>